<name>A0A4R8DHF9_9BACT</name>
<dbReference type="EMBL" id="SODV01000002">
    <property type="protein sequence ID" value="TDW97153.1"/>
    <property type="molecule type" value="Genomic_DNA"/>
</dbReference>
<dbReference type="AlphaFoldDB" id="A0A4R8DHF9"/>
<reference evidence="1 2" key="1">
    <citation type="submission" date="2019-03" db="EMBL/GenBank/DDBJ databases">
        <title>Genomic Encyclopedia of Type Strains, Phase IV (KMG-IV): sequencing the most valuable type-strain genomes for metagenomic binning, comparative biology and taxonomic classification.</title>
        <authorList>
            <person name="Goeker M."/>
        </authorList>
    </citation>
    <scope>NUCLEOTIDE SEQUENCE [LARGE SCALE GENOMIC DNA]</scope>
    <source>
        <strain evidence="1 2">DSM 100059</strain>
    </source>
</reference>
<keyword evidence="2" id="KW-1185">Reference proteome</keyword>
<dbReference type="Proteomes" id="UP000294498">
    <property type="component" value="Unassembled WGS sequence"/>
</dbReference>
<accession>A0A4R8DHF9</accession>
<evidence type="ECO:0008006" key="3">
    <source>
        <dbReference type="Google" id="ProtNLM"/>
    </source>
</evidence>
<evidence type="ECO:0000313" key="1">
    <source>
        <dbReference type="EMBL" id="TDW97153.1"/>
    </source>
</evidence>
<sequence>MEDKDPRYSYVRSVWKAGDLKSFDEIFRIVPKSIIATDLHLNYERFSTKVQNLRKLSLREIENLSILIGIPFRALLELVLSGIASANPKDQNQPSETT</sequence>
<organism evidence="1 2">
    <name type="scientific">Dinghuibacter silviterrae</name>
    <dbReference type="NCBI Taxonomy" id="1539049"/>
    <lineage>
        <taxon>Bacteria</taxon>
        <taxon>Pseudomonadati</taxon>
        <taxon>Bacteroidota</taxon>
        <taxon>Chitinophagia</taxon>
        <taxon>Chitinophagales</taxon>
        <taxon>Chitinophagaceae</taxon>
        <taxon>Dinghuibacter</taxon>
    </lineage>
</organism>
<gene>
    <name evidence="1" type="ORF">EDB95_4995</name>
</gene>
<comment type="caution">
    <text evidence="1">The sequence shown here is derived from an EMBL/GenBank/DDBJ whole genome shotgun (WGS) entry which is preliminary data.</text>
</comment>
<proteinExistence type="predicted"/>
<evidence type="ECO:0000313" key="2">
    <source>
        <dbReference type="Proteomes" id="UP000294498"/>
    </source>
</evidence>
<protein>
    <recommendedName>
        <fullName evidence="3">Cro/C1-type helix-turn-helix DNA-binding protein</fullName>
    </recommendedName>
</protein>